<organism evidence="4 5">
    <name type="scientific">Ruoffia tabacinasalis</name>
    <dbReference type="NCBI Taxonomy" id="87458"/>
    <lineage>
        <taxon>Bacteria</taxon>
        <taxon>Bacillati</taxon>
        <taxon>Bacillota</taxon>
        <taxon>Bacilli</taxon>
        <taxon>Lactobacillales</taxon>
        <taxon>Aerococcaceae</taxon>
        <taxon>Ruoffia</taxon>
    </lineage>
</organism>
<comment type="caution">
    <text evidence="4">The sequence shown here is derived from an EMBL/GenBank/DDBJ whole genome shotgun (WGS) entry which is preliminary data.</text>
</comment>
<evidence type="ECO:0000259" key="3">
    <source>
        <dbReference type="Pfam" id="PF03413"/>
    </source>
</evidence>
<feature type="compositionally biased region" description="Acidic residues" evidence="1">
    <location>
        <begin position="41"/>
        <end position="59"/>
    </location>
</feature>
<proteinExistence type="predicted"/>
<gene>
    <name evidence="4" type="ORF">FEZ33_07070</name>
</gene>
<feature type="chain" id="PRO_5024315832" description="PepSY domain-containing protein" evidence="2">
    <location>
        <begin position="28"/>
        <end position="209"/>
    </location>
</feature>
<keyword evidence="2" id="KW-0732">Signal</keyword>
<dbReference type="EMBL" id="VBSP01000022">
    <property type="protein sequence ID" value="TLQ40925.1"/>
    <property type="molecule type" value="Genomic_DNA"/>
</dbReference>
<name>A0A5R9DUD4_9LACT</name>
<feature type="domain" description="PepSY" evidence="3">
    <location>
        <begin position="140"/>
        <end position="206"/>
    </location>
</feature>
<feature type="signal peptide" evidence="2">
    <location>
        <begin position="1"/>
        <end position="27"/>
    </location>
</feature>
<dbReference type="Gene3D" id="3.10.450.40">
    <property type="match status" value="2"/>
</dbReference>
<protein>
    <recommendedName>
        <fullName evidence="3">PepSY domain-containing protein</fullName>
    </recommendedName>
</protein>
<evidence type="ECO:0000313" key="4">
    <source>
        <dbReference type="EMBL" id="TLQ40925.1"/>
    </source>
</evidence>
<dbReference type="OrthoDB" id="2943484at2"/>
<dbReference type="RefSeq" id="WP_138404702.1">
    <property type="nucleotide sequence ID" value="NZ_VBSP01000022.1"/>
</dbReference>
<dbReference type="AlphaFoldDB" id="A0A5R9DUD4"/>
<accession>A0A5R9DUD4</accession>
<dbReference type="Pfam" id="PF03413">
    <property type="entry name" value="PepSY"/>
    <property type="match status" value="1"/>
</dbReference>
<dbReference type="Proteomes" id="UP000306420">
    <property type="component" value="Unassembled WGS sequence"/>
</dbReference>
<sequence length="209" mass="23339">MKKSLKSFALLGMAGLMLTAVAPHVSAQDDSQEASTSEESVSSEESTESTDEAQTEESDLQVALNDAVALFQEEYPNAEIEELEVELRNEEYRITIHGFEDNIEYEVDFSVDPVEITDRDEDNEDDNDNDGEALVLEDLITIDEASEIALEEAGEGTITDWDLDSDDGRVRWEIEIDGVENPDQDDDDNKLHIEIDAETGDILNVEFDD</sequence>
<dbReference type="InterPro" id="IPR025711">
    <property type="entry name" value="PepSY"/>
</dbReference>
<evidence type="ECO:0000313" key="5">
    <source>
        <dbReference type="Proteomes" id="UP000306420"/>
    </source>
</evidence>
<reference evidence="4 5" key="1">
    <citation type="submission" date="2019-05" db="EMBL/GenBank/DDBJ databases">
        <title>The metagenome of a microbial culture collection derived from dairy environment covers the genomic content of the human microbiome.</title>
        <authorList>
            <person name="Roder T."/>
            <person name="Wuthrich D."/>
            <person name="Sattari Z."/>
            <person name="Von Ah U."/>
            <person name="Bar C."/>
            <person name="Ronchi F."/>
            <person name="Macpherson A.J."/>
            <person name="Ganal-Vonarburg S.C."/>
            <person name="Bruggmann R."/>
            <person name="Vergeres G."/>
        </authorList>
    </citation>
    <scope>NUCLEOTIDE SEQUENCE [LARGE SCALE GENOMIC DNA]</scope>
    <source>
        <strain evidence="4 5">FAM 24227</strain>
    </source>
</reference>
<feature type="region of interest" description="Disordered" evidence="1">
    <location>
        <begin position="25"/>
        <end position="60"/>
    </location>
</feature>
<evidence type="ECO:0000256" key="1">
    <source>
        <dbReference type="SAM" id="MobiDB-lite"/>
    </source>
</evidence>
<evidence type="ECO:0000256" key="2">
    <source>
        <dbReference type="SAM" id="SignalP"/>
    </source>
</evidence>